<protein>
    <submittedName>
        <fullName evidence="1">Uncharacterized protein</fullName>
    </submittedName>
</protein>
<reference evidence="1" key="1">
    <citation type="submission" date="2020-05" db="EMBL/GenBank/DDBJ databases">
        <title>WGS assembly of Panicum virgatum.</title>
        <authorList>
            <person name="Lovell J.T."/>
            <person name="Jenkins J."/>
            <person name="Shu S."/>
            <person name="Juenger T.E."/>
            <person name="Schmutz J."/>
        </authorList>
    </citation>
    <scope>NUCLEOTIDE SEQUENCE</scope>
    <source>
        <strain evidence="1">AP13</strain>
    </source>
</reference>
<dbReference type="AlphaFoldDB" id="A0A8T0QYH9"/>
<dbReference type="EMBL" id="CM029048">
    <property type="protein sequence ID" value="KAG2578005.1"/>
    <property type="molecule type" value="Genomic_DNA"/>
</dbReference>
<dbReference type="Proteomes" id="UP000823388">
    <property type="component" value="Chromosome 6N"/>
</dbReference>
<name>A0A8T0QYH9_PANVG</name>
<keyword evidence="2" id="KW-1185">Reference proteome</keyword>
<evidence type="ECO:0000313" key="2">
    <source>
        <dbReference type="Proteomes" id="UP000823388"/>
    </source>
</evidence>
<proteinExistence type="predicted"/>
<evidence type="ECO:0000313" key="1">
    <source>
        <dbReference type="EMBL" id="KAG2578005.1"/>
    </source>
</evidence>
<sequence length="129" mass="13884">MHNIYLSPIPKPYPFNPPPPHRTCTDQPVAGGLSAGLHCPHLHLVEPSTLRHSILHTLSEHRACGVRLGGADAHARAWSGSACVRGRHQPAPAAALQEQAAGVGTWANDVNGNLAEASSRRKQRQHRPQ</sequence>
<organism evidence="1 2">
    <name type="scientific">Panicum virgatum</name>
    <name type="common">Blackwell switchgrass</name>
    <dbReference type="NCBI Taxonomy" id="38727"/>
    <lineage>
        <taxon>Eukaryota</taxon>
        <taxon>Viridiplantae</taxon>
        <taxon>Streptophyta</taxon>
        <taxon>Embryophyta</taxon>
        <taxon>Tracheophyta</taxon>
        <taxon>Spermatophyta</taxon>
        <taxon>Magnoliopsida</taxon>
        <taxon>Liliopsida</taxon>
        <taxon>Poales</taxon>
        <taxon>Poaceae</taxon>
        <taxon>PACMAD clade</taxon>
        <taxon>Panicoideae</taxon>
        <taxon>Panicodae</taxon>
        <taxon>Paniceae</taxon>
        <taxon>Panicinae</taxon>
        <taxon>Panicum</taxon>
        <taxon>Panicum sect. Hiantes</taxon>
    </lineage>
</organism>
<gene>
    <name evidence="1" type="ORF">PVAP13_6NG168800</name>
</gene>
<accession>A0A8T0QYH9</accession>
<comment type="caution">
    <text evidence="1">The sequence shown here is derived from an EMBL/GenBank/DDBJ whole genome shotgun (WGS) entry which is preliminary data.</text>
</comment>